<feature type="region of interest" description="Disordered" evidence="1">
    <location>
        <begin position="1"/>
        <end position="66"/>
    </location>
</feature>
<evidence type="ECO:0000313" key="3">
    <source>
        <dbReference type="Proteomes" id="UP001336020"/>
    </source>
</evidence>
<gene>
    <name evidence="2" type="ORF">Q7514_26690</name>
</gene>
<feature type="compositionally biased region" description="Basic and acidic residues" evidence="1">
    <location>
        <begin position="52"/>
        <end position="66"/>
    </location>
</feature>
<keyword evidence="3" id="KW-1185">Reference proteome</keyword>
<evidence type="ECO:0000313" key="2">
    <source>
        <dbReference type="EMBL" id="MEE2061118.1"/>
    </source>
</evidence>
<dbReference type="Proteomes" id="UP001336020">
    <property type="component" value="Unassembled WGS sequence"/>
</dbReference>
<accession>A0ABU7LHU8</accession>
<comment type="caution">
    <text evidence="2">The sequence shown here is derived from an EMBL/GenBank/DDBJ whole genome shotgun (WGS) entry which is preliminary data.</text>
</comment>
<organism evidence="2 3">
    <name type="scientific">Rhodococcus artemisiae</name>
    <dbReference type="NCBI Taxonomy" id="714159"/>
    <lineage>
        <taxon>Bacteria</taxon>
        <taxon>Bacillati</taxon>
        <taxon>Actinomycetota</taxon>
        <taxon>Actinomycetes</taxon>
        <taxon>Mycobacteriales</taxon>
        <taxon>Nocardiaceae</taxon>
        <taxon>Rhodococcus</taxon>
    </lineage>
</organism>
<name>A0ABU7LHU8_9NOCA</name>
<protein>
    <submittedName>
        <fullName evidence="2">Uncharacterized protein</fullName>
    </submittedName>
</protein>
<evidence type="ECO:0000256" key="1">
    <source>
        <dbReference type="SAM" id="MobiDB-lite"/>
    </source>
</evidence>
<proteinExistence type="predicted"/>
<reference evidence="2 3" key="1">
    <citation type="submission" date="2023-07" db="EMBL/GenBank/DDBJ databases">
        <authorList>
            <person name="Girao M."/>
            <person name="Carvalho M.F."/>
        </authorList>
    </citation>
    <scope>NUCLEOTIDE SEQUENCE [LARGE SCALE GENOMIC DNA]</scope>
    <source>
        <strain evidence="2 3">YIM65754</strain>
    </source>
</reference>
<dbReference type="EMBL" id="JAUTXY010000016">
    <property type="protein sequence ID" value="MEE2061118.1"/>
    <property type="molecule type" value="Genomic_DNA"/>
</dbReference>
<sequence>MTDTSDAVEFPSLSTEDSEGDRVEQSTPAYDDPRDTFPSDLPLEVDPADAAEQNREVSVDDDYPHE</sequence>